<evidence type="ECO:0000256" key="4">
    <source>
        <dbReference type="ARBA" id="ARBA00022801"/>
    </source>
</evidence>
<dbReference type="EC" id="3.4.-.-" evidence="8"/>
<evidence type="ECO:0000256" key="2">
    <source>
        <dbReference type="ARBA" id="ARBA00022670"/>
    </source>
</evidence>
<feature type="region of interest" description="Disordered" evidence="9">
    <location>
        <begin position="201"/>
        <end position="222"/>
    </location>
</feature>
<evidence type="ECO:0000256" key="6">
    <source>
        <dbReference type="ARBA" id="ARBA00023125"/>
    </source>
</evidence>
<evidence type="ECO:0000256" key="1">
    <source>
        <dbReference type="ARBA" id="ARBA00008136"/>
    </source>
</evidence>
<keyword evidence="2 8" id="KW-0645">Protease</keyword>
<dbReference type="GO" id="GO:0008233">
    <property type="term" value="F:peptidase activity"/>
    <property type="evidence" value="ECO:0007669"/>
    <property type="project" value="UniProtKB-KW"/>
</dbReference>
<name>A0A955I325_9BACT</name>
<dbReference type="GO" id="GO:0003697">
    <property type="term" value="F:single-stranded DNA binding"/>
    <property type="evidence" value="ECO:0007669"/>
    <property type="project" value="InterPro"/>
</dbReference>
<dbReference type="Proteomes" id="UP000741282">
    <property type="component" value="Unassembled WGS sequence"/>
</dbReference>
<dbReference type="GO" id="GO:0006508">
    <property type="term" value="P:proteolysis"/>
    <property type="evidence" value="ECO:0007669"/>
    <property type="project" value="UniProtKB-KW"/>
</dbReference>
<keyword evidence="3" id="KW-0227">DNA damage</keyword>
<evidence type="ECO:0000256" key="9">
    <source>
        <dbReference type="SAM" id="MobiDB-lite"/>
    </source>
</evidence>
<dbReference type="InterPro" id="IPR003738">
    <property type="entry name" value="SRAP"/>
</dbReference>
<proteinExistence type="inferred from homology"/>
<feature type="compositionally biased region" description="Basic and acidic residues" evidence="9">
    <location>
        <begin position="203"/>
        <end position="212"/>
    </location>
</feature>
<keyword evidence="7" id="KW-0456">Lyase</keyword>
<evidence type="ECO:0000313" key="11">
    <source>
        <dbReference type="Proteomes" id="UP000741282"/>
    </source>
</evidence>
<comment type="similarity">
    <text evidence="1 8">Belongs to the SOS response-associated peptidase family.</text>
</comment>
<evidence type="ECO:0000313" key="10">
    <source>
        <dbReference type="EMBL" id="MCA9376941.1"/>
    </source>
</evidence>
<evidence type="ECO:0000256" key="8">
    <source>
        <dbReference type="RuleBase" id="RU364100"/>
    </source>
</evidence>
<evidence type="ECO:0000256" key="5">
    <source>
        <dbReference type="ARBA" id="ARBA00023124"/>
    </source>
</evidence>
<dbReference type="AlphaFoldDB" id="A0A955I325"/>
<dbReference type="GO" id="GO:0016829">
    <property type="term" value="F:lyase activity"/>
    <property type="evidence" value="ECO:0007669"/>
    <property type="project" value="UniProtKB-KW"/>
</dbReference>
<keyword evidence="6" id="KW-0238">DNA-binding</keyword>
<keyword evidence="4 8" id="KW-0378">Hydrolase</keyword>
<evidence type="ECO:0000256" key="3">
    <source>
        <dbReference type="ARBA" id="ARBA00022763"/>
    </source>
</evidence>
<dbReference type="InterPro" id="IPR036590">
    <property type="entry name" value="SRAP-like"/>
</dbReference>
<sequence length="222" mass="25570">MCGRFYVAKPEDISEEYNIMRPPSDPIEPNYNISPGAYSPVVTHDKDGNKLEMFKWGLIPSWSKDPRIGFKMINARAETLMEKPTWRRPFLSQRAIIPASGFYEWKRDGSRKQPFAIRSKEHDLLSFAGMYDVWKDENGESVTTFTIITKPSEGAVSSIHDRMPALISEEDRYEWLDQDRKDPERLKGMLLSSKDEELEAYEVSDRVNKSDNNDPGLVEGVE</sequence>
<evidence type="ECO:0000256" key="7">
    <source>
        <dbReference type="ARBA" id="ARBA00023239"/>
    </source>
</evidence>
<reference evidence="10" key="1">
    <citation type="submission" date="2020-04" db="EMBL/GenBank/DDBJ databases">
        <authorList>
            <person name="Zhang T."/>
        </authorList>
    </citation>
    <scope>NUCLEOTIDE SEQUENCE</scope>
    <source>
        <strain evidence="10">HKST-UBA17</strain>
    </source>
</reference>
<dbReference type="Gene3D" id="3.90.1680.10">
    <property type="entry name" value="SOS response associated peptidase-like"/>
    <property type="match status" value="1"/>
</dbReference>
<keyword evidence="5" id="KW-0190">Covalent protein-DNA linkage</keyword>
<dbReference type="GO" id="GO:0106300">
    <property type="term" value="P:protein-DNA covalent cross-linking repair"/>
    <property type="evidence" value="ECO:0007669"/>
    <property type="project" value="InterPro"/>
</dbReference>
<organism evidence="10 11">
    <name type="scientific">Candidatus Dojkabacteria bacterium</name>
    <dbReference type="NCBI Taxonomy" id="2099670"/>
    <lineage>
        <taxon>Bacteria</taxon>
        <taxon>Candidatus Dojkabacteria</taxon>
    </lineage>
</organism>
<dbReference type="Pfam" id="PF02586">
    <property type="entry name" value="SRAP"/>
    <property type="match status" value="1"/>
</dbReference>
<comment type="caution">
    <text evidence="10">The sequence shown here is derived from an EMBL/GenBank/DDBJ whole genome shotgun (WGS) entry which is preliminary data.</text>
</comment>
<reference evidence="10" key="2">
    <citation type="journal article" date="2021" name="Microbiome">
        <title>Successional dynamics and alternative stable states in a saline activated sludge microbial community over 9 years.</title>
        <authorList>
            <person name="Wang Y."/>
            <person name="Ye J."/>
            <person name="Ju F."/>
            <person name="Liu L."/>
            <person name="Boyd J.A."/>
            <person name="Deng Y."/>
            <person name="Parks D.H."/>
            <person name="Jiang X."/>
            <person name="Yin X."/>
            <person name="Woodcroft B.J."/>
            <person name="Tyson G.W."/>
            <person name="Hugenholtz P."/>
            <person name="Polz M.F."/>
            <person name="Zhang T."/>
        </authorList>
    </citation>
    <scope>NUCLEOTIDE SEQUENCE</scope>
    <source>
        <strain evidence="10">HKST-UBA17</strain>
    </source>
</reference>
<dbReference type="PANTHER" id="PTHR13604">
    <property type="entry name" value="DC12-RELATED"/>
    <property type="match status" value="1"/>
</dbReference>
<accession>A0A955I325</accession>
<dbReference type="SUPFAM" id="SSF143081">
    <property type="entry name" value="BB1717-like"/>
    <property type="match status" value="1"/>
</dbReference>
<dbReference type="EMBL" id="JAGQLN010000012">
    <property type="protein sequence ID" value="MCA9376941.1"/>
    <property type="molecule type" value="Genomic_DNA"/>
</dbReference>
<gene>
    <name evidence="10" type="ORF">KC685_03420</name>
</gene>
<dbReference type="PANTHER" id="PTHR13604:SF0">
    <property type="entry name" value="ABASIC SITE PROCESSING PROTEIN HMCES"/>
    <property type="match status" value="1"/>
</dbReference>
<protein>
    <recommendedName>
        <fullName evidence="8">Abasic site processing protein</fullName>
        <ecNumber evidence="8">3.4.-.-</ecNumber>
    </recommendedName>
</protein>